<organism evidence="3 4">
    <name type="scientific">Bursaphelenchus xylophilus</name>
    <name type="common">Pinewood nematode worm</name>
    <name type="synonym">Aphelenchoides xylophilus</name>
    <dbReference type="NCBI Taxonomy" id="6326"/>
    <lineage>
        <taxon>Eukaryota</taxon>
        <taxon>Metazoa</taxon>
        <taxon>Ecdysozoa</taxon>
        <taxon>Nematoda</taxon>
        <taxon>Chromadorea</taxon>
        <taxon>Rhabditida</taxon>
        <taxon>Tylenchina</taxon>
        <taxon>Tylenchomorpha</taxon>
        <taxon>Aphelenchoidea</taxon>
        <taxon>Aphelenchoididae</taxon>
        <taxon>Bursaphelenchus</taxon>
    </lineage>
</organism>
<feature type="coiled-coil region" evidence="1">
    <location>
        <begin position="129"/>
        <end position="156"/>
    </location>
</feature>
<keyword evidence="4" id="KW-1185">Reference proteome</keyword>
<comment type="caution">
    <text evidence="3">The sequence shown here is derived from an EMBL/GenBank/DDBJ whole genome shotgun (WGS) entry which is preliminary data.</text>
</comment>
<proteinExistence type="predicted"/>
<dbReference type="Proteomes" id="UP000659654">
    <property type="component" value="Unassembled WGS sequence"/>
</dbReference>
<keyword evidence="1" id="KW-0175">Coiled coil</keyword>
<dbReference type="EMBL" id="CAJFCV020000001">
    <property type="protein sequence ID" value="CAG9080837.1"/>
    <property type="molecule type" value="Genomic_DNA"/>
</dbReference>
<name>A0A7I8XNK8_BURXY</name>
<evidence type="ECO:0000313" key="3">
    <source>
        <dbReference type="EMBL" id="CAD5208273.1"/>
    </source>
</evidence>
<accession>A0A7I8XNK8</accession>
<reference evidence="3" key="1">
    <citation type="submission" date="2020-09" db="EMBL/GenBank/DDBJ databases">
        <authorList>
            <person name="Kikuchi T."/>
        </authorList>
    </citation>
    <scope>NUCLEOTIDE SEQUENCE</scope>
    <source>
        <strain evidence="3">Ka4C1</strain>
    </source>
</reference>
<sequence>MVNWFCIYVIVSTLPLDKRVYIYYWCCFIPLDSSAGIFGNLVWLSGTPLNSYQGGPFEPLGDHAVDNTLATKIDWLLESETRVAKNHNSSPEPRQKRMEHGDSKGGGNEVMEDILKFTKEQREKSDRTLIEVQKQAEEDRKKIEELSQAVQALLAQSEVKQPQSESISFAPRIENPPARSGGSVADLMFIEMRLPTLTGKEKQSEVVSFFYKFRAGTVNHTTQEKRDLLEAKVAGKAARLWEHTSLASESSDFDQNLAEFESELKRRAADHRDWASIYLKPFIRGNNMSIREYADQISDITIRAFAGAPKHILEKHMISKFMAGLNHREASIALAAELHKNLPFEEMVQIATNVCNYDKGNWYQAQQNQSFEAENYLNSHAPAHLSAFWNGPSQNNRSIPQPTVDNYCNGGEHLEKDCHERKDYLKQLREKALAARVNYKANRGSSIVPKIISAGPVEQEPQENSEVKITANCTINEIESLREKSGLKSGQEPFTCSNLEELSGSTEELEFGDLETLFAEPEISCLPSKVHPQTDYTLELSKSAFMSWKHEKKRITPSFEEILDNSVYEKWFSTNDLEIKGPKINVDIPKEDAFESFEKIKELSAKIVPRVKYSGQNIQIPDNCLGDNMFLKSFLPGKGCKFKFLEENHSFNGDFDKNNSIEWSYSSRIEGKGTKFKCSDIYVIRAASLTISTTFSSGQSSLHVILPIPNQIGQAPGETNQLPQRRIDFTDIGDDANLSGKFTVRRAEWEAVGLER</sequence>
<dbReference type="AlphaFoldDB" id="A0A7I8XNK8"/>
<dbReference type="Proteomes" id="UP000582659">
    <property type="component" value="Unassembled WGS sequence"/>
</dbReference>
<feature type="region of interest" description="Disordered" evidence="2">
    <location>
        <begin position="83"/>
        <end position="109"/>
    </location>
</feature>
<evidence type="ECO:0000313" key="4">
    <source>
        <dbReference type="Proteomes" id="UP000659654"/>
    </source>
</evidence>
<dbReference type="EMBL" id="CAJFDI010000001">
    <property type="protein sequence ID" value="CAD5208273.1"/>
    <property type="molecule type" value="Genomic_DNA"/>
</dbReference>
<protein>
    <submittedName>
        <fullName evidence="3">(pine wood nematode) hypothetical protein</fullName>
    </submittedName>
</protein>
<gene>
    <name evidence="3" type="ORF">BXYJ_LOCUS509</name>
</gene>
<evidence type="ECO:0000256" key="2">
    <source>
        <dbReference type="SAM" id="MobiDB-lite"/>
    </source>
</evidence>
<feature type="compositionally biased region" description="Basic and acidic residues" evidence="2">
    <location>
        <begin position="93"/>
        <end position="103"/>
    </location>
</feature>
<evidence type="ECO:0000256" key="1">
    <source>
        <dbReference type="SAM" id="Coils"/>
    </source>
</evidence>